<dbReference type="SUPFAM" id="SSF56317">
    <property type="entry name" value="Carbon-nitrogen hydrolase"/>
    <property type="match status" value="1"/>
</dbReference>
<dbReference type="Pfam" id="PF00795">
    <property type="entry name" value="CN_hydrolase"/>
    <property type="match status" value="1"/>
</dbReference>
<dbReference type="CDD" id="cd07583">
    <property type="entry name" value="nitrilase_5"/>
    <property type="match status" value="1"/>
</dbReference>
<dbReference type="InterPro" id="IPR003010">
    <property type="entry name" value="C-N_Hydrolase"/>
</dbReference>
<dbReference type="EMBL" id="CAJEWD010000003">
    <property type="protein sequence ID" value="CAD2071883.1"/>
    <property type="molecule type" value="Genomic_DNA"/>
</dbReference>
<evidence type="ECO:0000313" key="4">
    <source>
        <dbReference type="Proteomes" id="UP000589351"/>
    </source>
</evidence>
<dbReference type="PROSITE" id="PS01227">
    <property type="entry name" value="UPF0012"/>
    <property type="match status" value="1"/>
</dbReference>
<dbReference type="PROSITE" id="PS50263">
    <property type="entry name" value="CN_HYDROLASE"/>
    <property type="match status" value="1"/>
</dbReference>
<gene>
    <name evidence="3" type="ORF">JEODO184_00456</name>
</gene>
<dbReference type="Proteomes" id="UP000589351">
    <property type="component" value="Unassembled WGS sequence"/>
</dbReference>
<dbReference type="PANTHER" id="PTHR23088">
    <property type="entry name" value="NITRILASE-RELATED"/>
    <property type="match status" value="1"/>
</dbReference>
<evidence type="ECO:0000259" key="2">
    <source>
        <dbReference type="PROSITE" id="PS50263"/>
    </source>
</evidence>
<comment type="caution">
    <text evidence="3">The sequence shown here is derived from an EMBL/GenBank/DDBJ whole genome shotgun (WGS) entry which is preliminary data.</text>
</comment>
<comment type="similarity">
    <text evidence="1">Belongs to the carbon-nitrogen hydrolase superfamily. NIT1/NIT2 family.</text>
</comment>
<dbReference type="RefSeq" id="WP_185124996.1">
    <property type="nucleotide sequence ID" value="NZ_CAJEWD010000003.1"/>
</dbReference>
<dbReference type="PANTHER" id="PTHR23088:SF27">
    <property type="entry name" value="DEAMINATED GLUTATHIONE AMIDASE"/>
    <property type="match status" value="1"/>
</dbReference>
<dbReference type="AlphaFoldDB" id="A0A6V7R4B1"/>
<reference evidence="3 4" key="1">
    <citation type="submission" date="2020-07" db="EMBL/GenBank/DDBJ databases">
        <authorList>
            <person name="Criscuolo A."/>
        </authorList>
    </citation>
    <scope>NUCLEOTIDE SEQUENCE [LARGE SCALE GENOMIC DNA]</scope>
    <source>
        <strain evidence="3">CIP111649</strain>
    </source>
</reference>
<evidence type="ECO:0000256" key="1">
    <source>
        <dbReference type="ARBA" id="ARBA00010613"/>
    </source>
</evidence>
<evidence type="ECO:0000313" key="3">
    <source>
        <dbReference type="EMBL" id="CAD2071883.1"/>
    </source>
</evidence>
<dbReference type="InterPro" id="IPR001110">
    <property type="entry name" value="UPF0012_CS"/>
</dbReference>
<accession>A0A6V7R4B1</accession>
<organism evidence="3 4">
    <name type="scientific">Jeotgalicoccus meleagridis</name>
    <dbReference type="NCBI Taxonomy" id="2759181"/>
    <lineage>
        <taxon>Bacteria</taxon>
        <taxon>Bacillati</taxon>
        <taxon>Bacillota</taxon>
        <taxon>Bacilli</taxon>
        <taxon>Bacillales</taxon>
        <taxon>Staphylococcaceae</taxon>
        <taxon>Jeotgalicoccus</taxon>
    </lineage>
</organism>
<name>A0A6V7R4B1_9STAP</name>
<sequence>MRIKVFQFDVKDGKVQENIKKVKNMFDSENLSETDAVVLPEMWTSGYDLPNIEEYAERNLESIFSIMSELAKQNDVYIIAGSVPNIKEGPGVYNTGFVVDSKGQLVHEYSKMHLVPMLNEPEYLEAGNESAKPFTLNGENVGLAICYDLRFPELFRDLAMAGAKVIFVVAEWPIERTDHWLTLLKARAIESQCYVVASNIVGTQSNQTTFAGHSIIINPFGEVLSEAPSDEEAVISADLDLEYIEKIRKEIPIFDSRRKDLYKNL</sequence>
<dbReference type="Gene3D" id="3.60.110.10">
    <property type="entry name" value="Carbon-nitrogen hydrolase"/>
    <property type="match status" value="1"/>
</dbReference>
<feature type="domain" description="CN hydrolase" evidence="2">
    <location>
        <begin position="1"/>
        <end position="241"/>
    </location>
</feature>
<proteinExistence type="inferred from homology"/>
<dbReference type="InterPro" id="IPR036526">
    <property type="entry name" value="C-N_Hydrolase_sf"/>
</dbReference>
<keyword evidence="4" id="KW-1185">Reference proteome</keyword>
<protein>
    <submittedName>
        <fullName evidence="3">2-oxoglutaramate amidase</fullName>
    </submittedName>
</protein>